<sequence length="121" mass="13045">MHIVNTVLVTAVALEFVYIFYLETIATTSSSTARVFGMTTEELSRDSVTTLFRNQGVYNLLIGVLLLVALFAYHSTAAVAWLLGMIIAVAAYGSFTSSPWIILKQGGLAIIALVLVLVFGL</sequence>
<comment type="caution">
    <text evidence="2">The sequence shown here is derived from an EMBL/GenBank/DDBJ whole genome shotgun (WGS) entry which is preliminary data.</text>
</comment>
<feature type="transmembrane region" description="Helical" evidence="1">
    <location>
        <begin position="56"/>
        <end position="73"/>
    </location>
</feature>
<dbReference type="EMBL" id="JGYQ01000016">
    <property type="protein sequence ID" value="KFI46270.1"/>
    <property type="molecule type" value="Genomic_DNA"/>
</dbReference>
<dbReference type="Proteomes" id="UP000029093">
    <property type="component" value="Unassembled WGS sequence"/>
</dbReference>
<feature type="transmembrane region" description="Helical" evidence="1">
    <location>
        <begin position="78"/>
        <end position="95"/>
    </location>
</feature>
<dbReference type="RefSeq" id="WP_026502281.1">
    <property type="nucleotide sequence ID" value="NZ_JALEKM010000018.1"/>
</dbReference>
<evidence type="ECO:0000256" key="1">
    <source>
        <dbReference type="SAM" id="Phobius"/>
    </source>
</evidence>
<keyword evidence="1" id="KW-0472">Membrane</keyword>
<evidence type="ECO:0000313" key="2">
    <source>
        <dbReference type="EMBL" id="KFI46270.1"/>
    </source>
</evidence>
<dbReference type="GeneID" id="303204460"/>
<organism evidence="2 3">
    <name type="scientific">Bifidobacterium boum</name>
    <dbReference type="NCBI Taxonomy" id="78343"/>
    <lineage>
        <taxon>Bacteria</taxon>
        <taxon>Bacillati</taxon>
        <taxon>Actinomycetota</taxon>
        <taxon>Actinomycetes</taxon>
        <taxon>Bifidobacteriales</taxon>
        <taxon>Bifidobacteriaceae</taxon>
        <taxon>Bifidobacterium</taxon>
    </lineage>
</organism>
<keyword evidence="3" id="KW-1185">Reference proteome</keyword>
<proteinExistence type="predicted"/>
<keyword evidence="1" id="KW-0812">Transmembrane</keyword>
<protein>
    <submittedName>
        <fullName evidence="2">Putative membrane protein</fullName>
    </submittedName>
</protein>
<name>A0A086ZIC0_9BIFI</name>
<dbReference type="AlphaFoldDB" id="A0A086ZIC0"/>
<dbReference type="OrthoDB" id="9803832at2"/>
<dbReference type="PANTHER" id="PTHR38446:SF1">
    <property type="entry name" value="BLL0914 PROTEIN"/>
    <property type="match status" value="1"/>
</dbReference>
<accession>A0A086ZIC0</accession>
<dbReference type="PANTHER" id="PTHR38446">
    <property type="entry name" value="BLL0914 PROTEIN"/>
    <property type="match status" value="1"/>
</dbReference>
<keyword evidence="1" id="KW-1133">Transmembrane helix</keyword>
<dbReference type="InterPro" id="IPR009732">
    <property type="entry name" value="DUF1304"/>
</dbReference>
<dbReference type="Pfam" id="PF06993">
    <property type="entry name" value="DUF1304"/>
    <property type="match status" value="1"/>
</dbReference>
<evidence type="ECO:0000313" key="3">
    <source>
        <dbReference type="Proteomes" id="UP000029093"/>
    </source>
</evidence>
<reference evidence="2 3" key="1">
    <citation type="submission" date="2014-03" db="EMBL/GenBank/DDBJ databases">
        <title>Genomics of Bifidobacteria.</title>
        <authorList>
            <person name="Ventura M."/>
            <person name="Milani C."/>
            <person name="Lugli G.A."/>
        </authorList>
    </citation>
    <scope>NUCLEOTIDE SEQUENCE [LARGE SCALE GENOMIC DNA]</scope>
    <source>
        <strain evidence="2 3">LMG 10736</strain>
    </source>
</reference>
<gene>
    <name evidence="2" type="ORF">BBOU_1359</name>
</gene>
<feature type="transmembrane region" description="Helical" evidence="1">
    <location>
        <begin position="101"/>
        <end position="120"/>
    </location>
</feature>